<name>A0ABN2X4L4_9MICO</name>
<evidence type="ECO:0000256" key="8">
    <source>
        <dbReference type="HAMAP-Rule" id="MF_00394"/>
    </source>
</evidence>
<dbReference type="SUPFAM" id="SSF48179">
    <property type="entry name" value="6-phosphogluconate dehydrogenase C-terminal domain-like"/>
    <property type="match status" value="1"/>
</dbReference>
<dbReference type="PANTHER" id="PTHR11728:SF1">
    <property type="entry name" value="GLYCEROL-3-PHOSPHATE DEHYDROGENASE [NAD(+)] 2, CHLOROPLASTIC"/>
    <property type="match status" value="1"/>
</dbReference>
<dbReference type="PIRSF" id="PIRSF000114">
    <property type="entry name" value="Glycerol-3-P_dh"/>
    <property type="match status" value="1"/>
</dbReference>
<keyword evidence="7 8" id="KW-1208">Phospholipid metabolism</keyword>
<feature type="binding site" evidence="8">
    <location>
        <position position="45"/>
    </location>
    <ligand>
        <name>NADPH</name>
        <dbReference type="ChEBI" id="CHEBI:57783"/>
    </ligand>
</feature>
<protein>
    <recommendedName>
        <fullName evidence="8">Glycerol-3-phosphate dehydrogenase [NAD(P)+]</fullName>
        <ecNumber evidence="8">1.1.1.94</ecNumber>
    </recommendedName>
    <alternativeName>
        <fullName evidence="8">NAD(P)(+)-dependent glycerol-3-phosphate dehydrogenase</fullName>
    </alternativeName>
    <alternativeName>
        <fullName evidence="8">NAD(P)H-dependent dihydroxyacetone-phosphate reductase</fullName>
    </alternativeName>
</protein>
<feature type="domain" description="Glycerol-3-phosphate dehydrogenase NAD-dependent N-terminal" evidence="11">
    <location>
        <begin position="18"/>
        <end position="171"/>
    </location>
</feature>
<evidence type="ECO:0000256" key="3">
    <source>
        <dbReference type="ARBA" id="ARBA00023002"/>
    </source>
</evidence>
<dbReference type="Proteomes" id="UP001500984">
    <property type="component" value="Unassembled WGS sequence"/>
</dbReference>
<comment type="catalytic activity">
    <reaction evidence="8 10">
        <text>sn-glycerol 3-phosphate + NADP(+) = dihydroxyacetone phosphate + NADPH + H(+)</text>
        <dbReference type="Rhea" id="RHEA:11096"/>
        <dbReference type="ChEBI" id="CHEBI:15378"/>
        <dbReference type="ChEBI" id="CHEBI:57597"/>
        <dbReference type="ChEBI" id="CHEBI:57642"/>
        <dbReference type="ChEBI" id="CHEBI:57783"/>
        <dbReference type="ChEBI" id="CHEBI:58349"/>
        <dbReference type="EC" id="1.1.1.94"/>
    </reaction>
</comment>
<dbReference type="PRINTS" id="PR00077">
    <property type="entry name" value="GPDHDRGNASE"/>
</dbReference>
<keyword evidence="8" id="KW-0963">Cytoplasm</keyword>
<evidence type="ECO:0000256" key="7">
    <source>
        <dbReference type="ARBA" id="ARBA00023264"/>
    </source>
</evidence>
<proteinExistence type="inferred from homology"/>
<dbReference type="PROSITE" id="PS00957">
    <property type="entry name" value="NAD_G3PDH"/>
    <property type="match status" value="1"/>
</dbReference>
<evidence type="ECO:0000256" key="9">
    <source>
        <dbReference type="RuleBase" id="RU000437"/>
    </source>
</evidence>
<feature type="binding site" evidence="8">
    <location>
        <position position="62"/>
    </location>
    <ligand>
        <name>NADPH</name>
        <dbReference type="ChEBI" id="CHEBI:57783"/>
    </ligand>
</feature>
<dbReference type="NCBIfam" id="NF000940">
    <property type="entry name" value="PRK00094.1-2"/>
    <property type="match status" value="1"/>
</dbReference>
<feature type="binding site" evidence="8">
    <location>
        <position position="204"/>
    </location>
    <ligand>
        <name>sn-glycerol 3-phosphate</name>
        <dbReference type="ChEBI" id="CHEBI:57597"/>
    </ligand>
</feature>
<keyword evidence="6 8" id="KW-0594">Phospholipid biosynthesis</keyword>
<evidence type="ECO:0000256" key="4">
    <source>
        <dbReference type="ARBA" id="ARBA00023027"/>
    </source>
</evidence>
<feature type="binding site" evidence="8">
    <location>
        <position position="268"/>
    </location>
    <ligand>
        <name>NADPH</name>
        <dbReference type="ChEBI" id="CHEBI:57783"/>
    </ligand>
</feature>
<dbReference type="InterPro" id="IPR008927">
    <property type="entry name" value="6-PGluconate_DH-like_C_sf"/>
</dbReference>
<feature type="binding site" evidence="8">
    <location>
        <position position="267"/>
    </location>
    <ligand>
        <name>sn-glycerol 3-phosphate</name>
        <dbReference type="ChEBI" id="CHEBI:57597"/>
    </ligand>
</feature>
<comment type="caution">
    <text evidence="13">The sequence shown here is derived from an EMBL/GenBank/DDBJ whole genome shotgun (WGS) entry which is preliminary data.</text>
</comment>
<feature type="domain" description="Glycerol-3-phosphate dehydrogenase NAD-dependent C-terminal" evidence="12">
    <location>
        <begin position="193"/>
        <end position="331"/>
    </location>
</feature>
<keyword evidence="14" id="KW-1185">Reference proteome</keyword>
<feature type="binding site" evidence="8">
    <location>
        <position position="24"/>
    </location>
    <ligand>
        <name>NADPH</name>
        <dbReference type="ChEBI" id="CHEBI:57783"/>
    </ligand>
</feature>
<dbReference type="NCBIfam" id="NF000942">
    <property type="entry name" value="PRK00094.1-4"/>
    <property type="match status" value="1"/>
</dbReference>
<keyword evidence="5 8" id="KW-0443">Lipid metabolism</keyword>
<evidence type="ECO:0000259" key="12">
    <source>
        <dbReference type="Pfam" id="PF07479"/>
    </source>
</evidence>
<dbReference type="Gene3D" id="1.10.1040.10">
    <property type="entry name" value="N-(1-d-carboxylethyl)-l-norvaline Dehydrogenase, domain 2"/>
    <property type="match status" value="1"/>
</dbReference>
<organism evidence="13 14">
    <name type="scientific">Brevibacterium salitolerans</name>
    <dbReference type="NCBI Taxonomy" id="1403566"/>
    <lineage>
        <taxon>Bacteria</taxon>
        <taxon>Bacillati</taxon>
        <taxon>Actinomycetota</taxon>
        <taxon>Actinomycetes</taxon>
        <taxon>Micrococcales</taxon>
        <taxon>Brevibacteriaceae</taxon>
        <taxon>Brevibacterium</taxon>
    </lineage>
</organism>
<feature type="active site" description="Proton acceptor" evidence="8">
    <location>
        <position position="204"/>
    </location>
</feature>
<dbReference type="InterPro" id="IPR036291">
    <property type="entry name" value="NAD(P)-bd_dom_sf"/>
</dbReference>
<feature type="binding site" evidence="8">
    <location>
        <position position="292"/>
    </location>
    <ligand>
        <name>NADPH</name>
        <dbReference type="ChEBI" id="CHEBI:57783"/>
    </ligand>
</feature>
<evidence type="ECO:0000256" key="5">
    <source>
        <dbReference type="ARBA" id="ARBA00023098"/>
    </source>
</evidence>
<evidence type="ECO:0000313" key="13">
    <source>
        <dbReference type="EMBL" id="GAA2103679.1"/>
    </source>
</evidence>
<feature type="binding site" evidence="8">
    <location>
        <position position="294"/>
    </location>
    <ligand>
        <name>NADPH</name>
        <dbReference type="ChEBI" id="CHEBI:57783"/>
    </ligand>
</feature>
<dbReference type="InterPro" id="IPR011128">
    <property type="entry name" value="G3P_DH_NAD-dep_N"/>
</dbReference>
<keyword evidence="3 8" id="KW-0560">Oxidoreductase</keyword>
<keyword evidence="4 8" id="KW-0520">NAD</keyword>
<feature type="binding site" evidence="8">
    <location>
        <position position="153"/>
    </location>
    <ligand>
        <name>NADPH</name>
        <dbReference type="ChEBI" id="CHEBI:57783"/>
    </ligand>
</feature>
<reference evidence="13 14" key="1">
    <citation type="journal article" date="2019" name="Int. J. Syst. Evol. Microbiol.">
        <title>The Global Catalogue of Microorganisms (GCM) 10K type strain sequencing project: providing services to taxonomists for standard genome sequencing and annotation.</title>
        <authorList>
            <consortium name="The Broad Institute Genomics Platform"/>
            <consortium name="The Broad Institute Genome Sequencing Center for Infectious Disease"/>
            <person name="Wu L."/>
            <person name="Ma J."/>
        </authorList>
    </citation>
    <scope>NUCLEOTIDE SEQUENCE [LARGE SCALE GENOMIC DNA]</scope>
    <source>
        <strain evidence="13 14">JCM 15900</strain>
    </source>
</reference>
<feature type="binding site" evidence="8">
    <location>
        <position position="25"/>
    </location>
    <ligand>
        <name>NADPH</name>
        <dbReference type="ChEBI" id="CHEBI:57783"/>
    </ligand>
</feature>
<keyword evidence="2 8" id="KW-0444">Lipid biosynthesis</keyword>
<sequence>MSTAPAESPAPAGAQRTAVLGAGSWGTTFAKVIADAGHPVTIWARRQEVAEEIRAHGTNSAYLGDLALGAGVSATADARAALEGASTVVLAVPAQSLRDNLREFGAAIPPEAIVVSLMKGIEVSSGKRMSEVIAEATGHDPARIAVVSGPNLAKEIAHGQPTATVIAAPELAAAEAVAELTANSYFRPYTHTDVVGVELGGAVKNVIALAVGLCDGQGLGDNSKASIITRGLAETTRLALALGAQSHTLSGLAGLGDLVATCASPLSRNRSFGRLLGTGMSVAEAAAETKQVAEGVKSAPAVLALGEAHGVDLPITQAITAVLDGRLRVDELGPLLLSRKRKTEGPAA</sequence>
<comment type="caution">
    <text evidence="8">Lacks conserved residue(s) required for the propagation of feature annotation.</text>
</comment>
<feature type="binding site" evidence="8">
    <location>
        <position position="268"/>
    </location>
    <ligand>
        <name>sn-glycerol 3-phosphate</name>
        <dbReference type="ChEBI" id="CHEBI:57597"/>
    </ligand>
</feature>
<dbReference type="EC" id="1.1.1.94" evidence="8"/>
<evidence type="ECO:0000256" key="6">
    <source>
        <dbReference type="ARBA" id="ARBA00023209"/>
    </source>
</evidence>
<evidence type="ECO:0000256" key="2">
    <source>
        <dbReference type="ARBA" id="ARBA00022516"/>
    </source>
</evidence>
<evidence type="ECO:0000256" key="10">
    <source>
        <dbReference type="RuleBase" id="RU000439"/>
    </source>
</evidence>
<evidence type="ECO:0000313" key="14">
    <source>
        <dbReference type="Proteomes" id="UP001500984"/>
    </source>
</evidence>
<comment type="similarity">
    <text evidence="1 8 9">Belongs to the NAD-dependent glycerol-3-phosphate dehydrogenase family.</text>
</comment>
<dbReference type="PANTHER" id="PTHR11728">
    <property type="entry name" value="GLYCEROL-3-PHOSPHATE DEHYDROGENASE"/>
    <property type="match status" value="1"/>
</dbReference>
<gene>
    <name evidence="8" type="primary">gpsA</name>
    <name evidence="13" type="ORF">GCM10009823_27790</name>
</gene>
<feature type="binding site" evidence="8">
    <location>
        <position position="269"/>
    </location>
    <ligand>
        <name>sn-glycerol 3-phosphate</name>
        <dbReference type="ChEBI" id="CHEBI:57597"/>
    </ligand>
</feature>
<dbReference type="SUPFAM" id="SSF51735">
    <property type="entry name" value="NAD(P)-binding Rossmann-fold domains"/>
    <property type="match status" value="1"/>
</dbReference>
<feature type="binding site" evidence="8">
    <location>
        <position position="257"/>
    </location>
    <ligand>
        <name>sn-glycerol 3-phosphate</name>
        <dbReference type="ChEBI" id="CHEBI:57597"/>
    </ligand>
</feature>
<dbReference type="EMBL" id="BAAAPZ010000017">
    <property type="protein sequence ID" value="GAA2103679.1"/>
    <property type="molecule type" value="Genomic_DNA"/>
</dbReference>
<feature type="binding site" evidence="8">
    <location>
        <position position="149"/>
    </location>
    <ligand>
        <name>sn-glycerol 3-phosphate</name>
        <dbReference type="ChEBI" id="CHEBI:57597"/>
    </ligand>
</feature>
<evidence type="ECO:0000259" key="11">
    <source>
        <dbReference type="Pfam" id="PF01210"/>
    </source>
</evidence>
<dbReference type="HAMAP" id="MF_00394">
    <property type="entry name" value="NAD_Glyc3P_dehydrog"/>
    <property type="match status" value="1"/>
</dbReference>
<comment type="function">
    <text evidence="8">Catalyzes the reduction of the glycolytic intermediate dihydroxyacetone phosphate (DHAP) to sn-glycerol 3-phosphate (G3P), the key precursor for phospholipid synthesis.</text>
</comment>
<keyword evidence="8" id="KW-0547">Nucleotide-binding</keyword>
<feature type="binding site" evidence="8">
    <location>
        <position position="119"/>
    </location>
    <ligand>
        <name>sn-glycerol 3-phosphate</name>
        <dbReference type="ChEBI" id="CHEBI:57597"/>
    </ligand>
</feature>
<dbReference type="InterPro" id="IPR006109">
    <property type="entry name" value="G3P_DH_NAD-dep_C"/>
</dbReference>
<comment type="pathway">
    <text evidence="8">Membrane lipid metabolism; glycerophospholipid metabolism.</text>
</comment>
<dbReference type="InterPro" id="IPR006168">
    <property type="entry name" value="G3P_DH_NAD-dep"/>
</dbReference>
<dbReference type="RefSeq" id="WP_291799140.1">
    <property type="nucleotide sequence ID" value="NZ_BAAAPZ010000017.1"/>
</dbReference>
<dbReference type="Gene3D" id="3.40.50.720">
    <property type="entry name" value="NAD(P)-binding Rossmann-like Domain"/>
    <property type="match status" value="1"/>
</dbReference>
<comment type="subcellular location">
    <subcellularLocation>
        <location evidence="8">Cytoplasm</location>
    </subcellularLocation>
</comment>
<feature type="binding site" evidence="8">
    <location>
        <position position="46"/>
    </location>
    <ligand>
        <name>NADPH</name>
        <dbReference type="ChEBI" id="CHEBI:57783"/>
    </ligand>
</feature>
<dbReference type="Pfam" id="PF07479">
    <property type="entry name" value="NAD_Gly3P_dh_C"/>
    <property type="match status" value="1"/>
</dbReference>
<keyword evidence="8" id="KW-0521">NADP</keyword>
<comment type="catalytic activity">
    <reaction evidence="8">
        <text>sn-glycerol 3-phosphate + NAD(+) = dihydroxyacetone phosphate + NADH + H(+)</text>
        <dbReference type="Rhea" id="RHEA:11092"/>
        <dbReference type="ChEBI" id="CHEBI:15378"/>
        <dbReference type="ChEBI" id="CHEBI:57540"/>
        <dbReference type="ChEBI" id="CHEBI:57597"/>
        <dbReference type="ChEBI" id="CHEBI:57642"/>
        <dbReference type="ChEBI" id="CHEBI:57945"/>
        <dbReference type="EC" id="1.1.1.94"/>
    </reaction>
</comment>
<dbReference type="InterPro" id="IPR013328">
    <property type="entry name" value="6PGD_dom2"/>
</dbReference>
<evidence type="ECO:0000256" key="1">
    <source>
        <dbReference type="ARBA" id="ARBA00011009"/>
    </source>
</evidence>
<dbReference type="Pfam" id="PF01210">
    <property type="entry name" value="NAD_Gly3P_dh_N"/>
    <property type="match status" value="1"/>
</dbReference>
<accession>A0ABN2X4L4</accession>
<feature type="binding site" evidence="8">
    <location>
        <position position="119"/>
    </location>
    <ligand>
        <name>NADPH</name>
        <dbReference type="ChEBI" id="CHEBI:57783"/>
    </ligand>
</feature>